<comment type="caution">
    <text evidence="2">The sequence shown here is derived from an EMBL/GenBank/DDBJ whole genome shotgun (WGS) entry which is preliminary data.</text>
</comment>
<proteinExistence type="predicted"/>
<evidence type="ECO:0000313" key="2">
    <source>
        <dbReference type="EMBL" id="PIR68427.1"/>
    </source>
</evidence>
<keyword evidence="1" id="KW-0472">Membrane</keyword>
<feature type="transmembrane region" description="Helical" evidence="1">
    <location>
        <begin position="119"/>
        <end position="136"/>
    </location>
</feature>
<evidence type="ECO:0000256" key="1">
    <source>
        <dbReference type="SAM" id="Phobius"/>
    </source>
</evidence>
<dbReference type="Pfam" id="PF09997">
    <property type="entry name" value="DUF2238"/>
    <property type="match status" value="1"/>
</dbReference>
<gene>
    <name evidence="2" type="ORF">COU49_01000</name>
</gene>
<feature type="transmembrane region" description="Helical" evidence="1">
    <location>
        <begin position="39"/>
        <end position="56"/>
    </location>
</feature>
<keyword evidence="1" id="KW-0812">Transmembrane</keyword>
<protein>
    <recommendedName>
        <fullName evidence="4">VanZ-like domain-containing protein</fullName>
    </recommendedName>
</protein>
<evidence type="ECO:0000313" key="3">
    <source>
        <dbReference type="Proteomes" id="UP000230094"/>
    </source>
</evidence>
<organism evidence="2 3">
    <name type="scientific">Candidatus Nomurabacteria bacterium CG10_big_fil_rev_8_21_14_0_10_35_16</name>
    <dbReference type="NCBI Taxonomy" id="1974731"/>
    <lineage>
        <taxon>Bacteria</taxon>
        <taxon>Candidatus Nomuraibacteriota</taxon>
    </lineage>
</organism>
<keyword evidence="1" id="KW-1133">Transmembrane helix</keyword>
<sequence>MWLTDKRFILFLAFFLFIAEIFALHSTWARLNIPNIDIPLHLLGGVMSIAIFFYLFEDRADLFDLEKNYPVTIIFAISFSMFLGVLIEFYEFGLDYFHKHFLGIVLPTTFLTKESLKDLVNDFLGGSAGIFIYLKAKKKYLIKLSKTRNVNL</sequence>
<dbReference type="AlphaFoldDB" id="A0A2H0TBR4"/>
<dbReference type="EMBL" id="PFCQ01000005">
    <property type="protein sequence ID" value="PIR68427.1"/>
    <property type="molecule type" value="Genomic_DNA"/>
</dbReference>
<dbReference type="Proteomes" id="UP000230094">
    <property type="component" value="Unassembled WGS sequence"/>
</dbReference>
<evidence type="ECO:0008006" key="4">
    <source>
        <dbReference type="Google" id="ProtNLM"/>
    </source>
</evidence>
<accession>A0A2H0TBR4</accession>
<dbReference type="InterPro" id="IPR014509">
    <property type="entry name" value="YjdF-like"/>
</dbReference>
<name>A0A2H0TBR4_9BACT</name>
<feature type="transmembrane region" description="Helical" evidence="1">
    <location>
        <begin position="68"/>
        <end position="87"/>
    </location>
</feature>
<reference evidence="3" key="1">
    <citation type="submission" date="2017-09" db="EMBL/GenBank/DDBJ databases">
        <title>Depth-based differentiation of microbial function through sediment-hosted aquifers and enrichment of novel symbionts in the deep terrestrial subsurface.</title>
        <authorList>
            <person name="Probst A.J."/>
            <person name="Ladd B."/>
            <person name="Jarett J.K."/>
            <person name="Geller-Mcgrath D.E."/>
            <person name="Sieber C.M.K."/>
            <person name="Emerson J.B."/>
            <person name="Anantharaman K."/>
            <person name="Thomas B.C."/>
            <person name="Malmstrom R."/>
            <person name="Stieglmeier M."/>
            <person name="Klingl A."/>
            <person name="Woyke T."/>
            <person name="Ryan C.M."/>
            <person name="Banfield J.F."/>
        </authorList>
    </citation>
    <scope>NUCLEOTIDE SEQUENCE [LARGE SCALE GENOMIC DNA]</scope>
</reference>